<comment type="caution">
    <text evidence="1">The sequence shown here is derived from an EMBL/GenBank/DDBJ whole genome shotgun (WGS) entry which is preliminary data.</text>
</comment>
<evidence type="ECO:0000313" key="1">
    <source>
        <dbReference type="EMBL" id="RVW75093.1"/>
    </source>
</evidence>
<evidence type="ECO:0000313" key="2">
    <source>
        <dbReference type="Proteomes" id="UP000288805"/>
    </source>
</evidence>
<dbReference type="Proteomes" id="UP000288805">
    <property type="component" value="Unassembled WGS sequence"/>
</dbReference>
<proteinExistence type="predicted"/>
<accession>A0A438GSB9</accession>
<evidence type="ECO:0008006" key="3">
    <source>
        <dbReference type="Google" id="ProtNLM"/>
    </source>
</evidence>
<dbReference type="AlphaFoldDB" id="A0A438GSB9"/>
<protein>
    <recommendedName>
        <fullName evidence="3">DUF4283 domain-containing protein</fullName>
    </recommendedName>
</protein>
<reference evidence="1 2" key="1">
    <citation type="journal article" date="2018" name="PLoS Genet.">
        <title>Population sequencing reveals clonal diversity and ancestral inbreeding in the grapevine cultivar Chardonnay.</title>
        <authorList>
            <person name="Roach M.J."/>
            <person name="Johnson D.L."/>
            <person name="Bohlmann J."/>
            <person name="van Vuuren H.J."/>
            <person name="Jones S.J."/>
            <person name="Pretorius I.S."/>
            <person name="Schmidt S.A."/>
            <person name="Borneman A.R."/>
        </authorList>
    </citation>
    <scope>NUCLEOTIDE SEQUENCE [LARGE SCALE GENOMIC DNA]</scope>
    <source>
        <strain evidence="2">cv. Chardonnay</strain>
        <tissue evidence="1">Leaf</tissue>
    </source>
</reference>
<gene>
    <name evidence="1" type="ORF">CK203_057893</name>
</gene>
<sequence>MGKRGGSCWFAVDSKSFEISVDVLGKKLKGIIVERSRGFTLWIRGEFGQNSSKAGNGGRRFKLECRANEAGRFLLCSVVDSDAKRHCLVFPKENVSWKRWGFEGKGKKEKSYVDAVNTRGVSRVRRLREAAWLQLGEEDVSRGRELLDRCLVGRWEKLWFQFHTCVIWKAGEKVIGNSKEIRFCTWKVDESTVALKELQWARLLVKSEGTEWPSSLQVVIDTTCFAIQLWWEVLPRVSKVLLAIRNGSGKEQEAREEEGGTYALAAWTDMEAPLSDLMSTRGVEVDKSKRWQQSVGNNSKTGPVAAKGILGWDVELAVKRRPIVEGLEA</sequence>
<dbReference type="EMBL" id="QGNW01000357">
    <property type="protein sequence ID" value="RVW75093.1"/>
    <property type="molecule type" value="Genomic_DNA"/>
</dbReference>
<name>A0A438GSB9_VITVI</name>
<organism evidence="1 2">
    <name type="scientific">Vitis vinifera</name>
    <name type="common">Grape</name>
    <dbReference type="NCBI Taxonomy" id="29760"/>
    <lineage>
        <taxon>Eukaryota</taxon>
        <taxon>Viridiplantae</taxon>
        <taxon>Streptophyta</taxon>
        <taxon>Embryophyta</taxon>
        <taxon>Tracheophyta</taxon>
        <taxon>Spermatophyta</taxon>
        <taxon>Magnoliopsida</taxon>
        <taxon>eudicotyledons</taxon>
        <taxon>Gunneridae</taxon>
        <taxon>Pentapetalae</taxon>
        <taxon>rosids</taxon>
        <taxon>Vitales</taxon>
        <taxon>Vitaceae</taxon>
        <taxon>Viteae</taxon>
        <taxon>Vitis</taxon>
    </lineage>
</organism>